<sequence>MVAMIVFRLSGWNGCVAMSGSGAKPNIRTRLAAHSMRSAESPPTGVSARVTVTKLPSPWKMAPLVPINAPHDVGVVANDDVCPGVDRGVGGRSVPQTPSLAAESPKGLAHDRGNPGAAR</sequence>
<organism evidence="2 3">
    <name type="scientific">Arthrobacter liuii</name>
    <dbReference type="NCBI Taxonomy" id="1476996"/>
    <lineage>
        <taxon>Bacteria</taxon>
        <taxon>Bacillati</taxon>
        <taxon>Actinomycetota</taxon>
        <taxon>Actinomycetes</taxon>
        <taxon>Micrococcales</taxon>
        <taxon>Micrococcaceae</taxon>
        <taxon>Arthrobacter</taxon>
    </lineage>
</organism>
<feature type="region of interest" description="Disordered" evidence="1">
    <location>
        <begin position="85"/>
        <end position="119"/>
    </location>
</feature>
<dbReference type="Proteomes" id="UP000643279">
    <property type="component" value="Unassembled WGS sequence"/>
</dbReference>
<evidence type="ECO:0000313" key="2">
    <source>
        <dbReference type="EMBL" id="GGI02515.1"/>
    </source>
</evidence>
<gene>
    <name evidence="2" type="ORF">GCM10007170_44430</name>
</gene>
<dbReference type="EMBL" id="BMFW01000047">
    <property type="protein sequence ID" value="GGI02515.1"/>
    <property type="molecule type" value="Genomic_DNA"/>
</dbReference>
<reference evidence="3" key="1">
    <citation type="journal article" date="2019" name="Int. J. Syst. Evol. Microbiol.">
        <title>The Global Catalogue of Microorganisms (GCM) 10K type strain sequencing project: providing services to taxonomists for standard genome sequencing and annotation.</title>
        <authorList>
            <consortium name="The Broad Institute Genomics Platform"/>
            <consortium name="The Broad Institute Genome Sequencing Center for Infectious Disease"/>
            <person name="Wu L."/>
            <person name="Ma J."/>
        </authorList>
    </citation>
    <scope>NUCLEOTIDE SEQUENCE [LARGE SCALE GENOMIC DNA]</scope>
    <source>
        <strain evidence="3">CGMCC 1.12778</strain>
    </source>
</reference>
<protein>
    <submittedName>
        <fullName evidence="2">Uncharacterized protein</fullName>
    </submittedName>
</protein>
<comment type="caution">
    <text evidence="2">The sequence shown here is derived from an EMBL/GenBank/DDBJ whole genome shotgun (WGS) entry which is preliminary data.</text>
</comment>
<accession>A0ABQ2AYU0</accession>
<proteinExistence type="predicted"/>
<keyword evidence="3" id="KW-1185">Reference proteome</keyword>
<evidence type="ECO:0000313" key="3">
    <source>
        <dbReference type="Proteomes" id="UP000643279"/>
    </source>
</evidence>
<evidence type="ECO:0000256" key="1">
    <source>
        <dbReference type="SAM" id="MobiDB-lite"/>
    </source>
</evidence>
<name>A0ABQ2AYU0_9MICC</name>